<accession>A0ABR9DQB9</accession>
<dbReference type="SMART" id="SM00482">
    <property type="entry name" value="POLAc"/>
    <property type="match status" value="1"/>
</dbReference>
<comment type="caution">
    <text evidence="6">The sequence shown here is derived from an EMBL/GenBank/DDBJ whole genome shotgun (WGS) entry which is preliminary data.</text>
</comment>
<dbReference type="SUPFAM" id="SSF56672">
    <property type="entry name" value="DNA/RNA polymerases"/>
    <property type="match status" value="1"/>
</dbReference>
<evidence type="ECO:0000256" key="2">
    <source>
        <dbReference type="ARBA" id="ARBA00022705"/>
    </source>
</evidence>
<dbReference type="CDD" id="cd06444">
    <property type="entry name" value="DNA_pol_A"/>
    <property type="match status" value="1"/>
</dbReference>
<feature type="domain" description="DNA-directed DNA polymerase family A palm" evidence="5">
    <location>
        <begin position="312"/>
        <end position="560"/>
    </location>
</feature>
<dbReference type="NCBIfam" id="NF011538">
    <property type="entry name" value="PRK14975.1-1"/>
    <property type="match status" value="1"/>
</dbReference>
<comment type="catalytic activity">
    <reaction evidence="3">
        <text>DNA(n) + a 2'-deoxyribonucleoside 5'-triphosphate = DNA(n+1) + diphosphate</text>
        <dbReference type="Rhea" id="RHEA:22508"/>
        <dbReference type="Rhea" id="RHEA-COMP:17339"/>
        <dbReference type="Rhea" id="RHEA-COMP:17340"/>
        <dbReference type="ChEBI" id="CHEBI:33019"/>
        <dbReference type="ChEBI" id="CHEBI:61560"/>
        <dbReference type="ChEBI" id="CHEBI:173112"/>
        <dbReference type="EC" id="2.7.7.7"/>
    </reaction>
</comment>
<dbReference type="Proteomes" id="UP000642107">
    <property type="component" value="Unassembled WGS sequence"/>
</dbReference>
<evidence type="ECO:0000313" key="7">
    <source>
        <dbReference type="Proteomes" id="UP000642107"/>
    </source>
</evidence>
<evidence type="ECO:0000259" key="5">
    <source>
        <dbReference type="SMART" id="SM00482"/>
    </source>
</evidence>
<evidence type="ECO:0000256" key="4">
    <source>
        <dbReference type="SAM" id="MobiDB-lite"/>
    </source>
</evidence>
<dbReference type="InterPro" id="IPR043502">
    <property type="entry name" value="DNA/RNA_pol_sf"/>
</dbReference>
<dbReference type="PANTHER" id="PTHR10133:SF27">
    <property type="entry name" value="DNA POLYMERASE NU"/>
    <property type="match status" value="1"/>
</dbReference>
<sequence>MYVVVVPGPDGRTALTTVSADGPPRILRTVDDDALASSITELERTLHPRWTWSDTEHVYPPLLAAGVRVDRCHDLRLCRAILRHSLWTASSVLARSAPDAWDAPRRPAPAPGAPATAEPLFELGRATAPPDPVVELRAQLMALQTAGRHAARLGTLLAAESVGALVAAEMHAAGLPWRADVHDAILTRELGARVPDGYRPARMEAKAAEVRDALGVGPVNPDSPVDLLGALRRAGLPVTSTSKWELQAVDHPVVAPLLEYKSMSRLFTANGWTWLDTWVHEGRFRPVYVVGGVVTGRWASDGGGALQLPHVVRDAVQADDGWRLVVADAAQLEPRVLAAMSGDTAMARAGRAADMYEGIVASGAVVDRKHAKYGMLGAMYGGTQGVSGQVLPQLRRAFPAAIGLVERAAAAGERGEQVMTWLGRTSPLPGSGTVTPGGGAWGRPGTVPAGVQAEPPGEGAHEVPSDERAAERAERSSASAETARARAWGRFTRNFVVQGTAAEWALCWMAVLRQRLRALAVADAPPDTAGDGIGVPGATAGPHLVFFLHDEVVVHTPEHLADEVVRIVEESAIEAGRILFGPSGDDGVEFRLTATSVTSYADAK</sequence>
<feature type="region of interest" description="Disordered" evidence="4">
    <location>
        <begin position="445"/>
        <end position="480"/>
    </location>
</feature>
<protein>
    <recommendedName>
        <fullName evidence="1">DNA-directed DNA polymerase</fullName>
        <ecNumber evidence="1">2.7.7.7</ecNumber>
    </recommendedName>
</protein>
<dbReference type="EC" id="2.7.7.7" evidence="1"/>
<evidence type="ECO:0000313" key="6">
    <source>
        <dbReference type="EMBL" id="MBD9698606.1"/>
    </source>
</evidence>
<keyword evidence="6" id="KW-0269">Exonuclease</keyword>
<dbReference type="InterPro" id="IPR002298">
    <property type="entry name" value="DNA_polymerase_A"/>
</dbReference>
<keyword evidence="7" id="KW-1185">Reference proteome</keyword>
<feature type="compositionally biased region" description="Basic and acidic residues" evidence="4">
    <location>
        <begin position="459"/>
        <end position="475"/>
    </location>
</feature>
<keyword evidence="2" id="KW-0235">DNA replication</keyword>
<proteinExistence type="predicted"/>
<gene>
    <name evidence="6" type="ORF">IGS67_03735</name>
</gene>
<reference evidence="6 7" key="1">
    <citation type="submission" date="2020-09" db="EMBL/GenBank/DDBJ databases">
        <title>Flavimobilis rhizosphaerae sp. nov., isolated from rhizosphere soil of Spartina alterniflora.</title>
        <authorList>
            <person name="Hanqin C."/>
        </authorList>
    </citation>
    <scope>NUCLEOTIDE SEQUENCE [LARGE SCALE GENOMIC DNA]</scope>
    <source>
        <strain evidence="6 7">GY 10621</strain>
    </source>
</reference>
<evidence type="ECO:0000256" key="1">
    <source>
        <dbReference type="ARBA" id="ARBA00012417"/>
    </source>
</evidence>
<evidence type="ECO:0000256" key="3">
    <source>
        <dbReference type="ARBA" id="ARBA00049244"/>
    </source>
</evidence>
<organism evidence="6 7">
    <name type="scientific">Flavimobilis rhizosphaerae</name>
    <dbReference type="NCBI Taxonomy" id="2775421"/>
    <lineage>
        <taxon>Bacteria</taxon>
        <taxon>Bacillati</taxon>
        <taxon>Actinomycetota</taxon>
        <taxon>Actinomycetes</taxon>
        <taxon>Micrococcales</taxon>
        <taxon>Jonesiaceae</taxon>
        <taxon>Flavimobilis</taxon>
    </lineage>
</organism>
<dbReference type="EMBL" id="JACZDF010000002">
    <property type="protein sequence ID" value="MBD9698606.1"/>
    <property type="molecule type" value="Genomic_DNA"/>
</dbReference>
<dbReference type="PANTHER" id="PTHR10133">
    <property type="entry name" value="DNA POLYMERASE I"/>
    <property type="match status" value="1"/>
</dbReference>
<dbReference type="Pfam" id="PF00476">
    <property type="entry name" value="DNA_pol_A"/>
    <property type="match status" value="1"/>
</dbReference>
<dbReference type="RefSeq" id="WP_192278872.1">
    <property type="nucleotide sequence ID" value="NZ_JACZDF010000002.1"/>
</dbReference>
<dbReference type="Gene3D" id="3.30.70.370">
    <property type="match status" value="1"/>
</dbReference>
<name>A0ABR9DQB9_9MICO</name>
<keyword evidence="6" id="KW-0540">Nuclease</keyword>
<dbReference type="InterPro" id="IPR001098">
    <property type="entry name" value="DNA-dir_DNA_pol_A_palm_dom"/>
</dbReference>
<keyword evidence="6" id="KW-0378">Hydrolase</keyword>
<dbReference type="GO" id="GO:0004527">
    <property type="term" value="F:exonuclease activity"/>
    <property type="evidence" value="ECO:0007669"/>
    <property type="project" value="UniProtKB-KW"/>
</dbReference>